<name>A0ABY1KR33_9FLAO</name>
<dbReference type="PROSITE" id="PS51257">
    <property type="entry name" value="PROKAR_LIPOPROTEIN"/>
    <property type="match status" value="1"/>
</dbReference>
<gene>
    <name evidence="1" type="ORF">SAMN05421766_103301</name>
</gene>
<comment type="caution">
    <text evidence="1">The sequence shown here is derived from an EMBL/GenBank/DDBJ whole genome shotgun (WGS) entry which is preliminary data.</text>
</comment>
<dbReference type="Gene3D" id="1.10.8.360">
    <property type="entry name" value="3,6-anhydro-alpha-l-galactosidase"/>
    <property type="match status" value="1"/>
</dbReference>
<dbReference type="EMBL" id="FTOB01000003">
    <property type="protein sequence ID" value="SIS67549.1"/>
    <property type="molecule type" value="Genomic_DNA"/>
</dbReference>
<protein>
    <submittedName>
        <fullName evidence="1">Uncharacterized protein</fullName>
    </submittedName>
</protein>
<proteinExistence type="predicted"/>
<sequence length="100" mass="11197">MNKYSQFLIFAAVLVSACNSPKTTNEMKSTANSEEKVTFTAEQIDHLGITDTNHLSAASKRALKWPTDLGNEWFIQFGPLQPLKGIWLMRKVLCAVIQVL</sequence>
<evidence type="ECO:0000313" key="1">
    <source>
        <dbReference type="EMBL" id="SIS67549.1"/>
    </source>
</evidence>
<reference evidence="1 2" key="1">
    <citation type="submission" date="2017-01" db="EMBL/GenBank/DDBJ databases">
        <authorList>
            <person name="Varghese N."/>
            <person name="Submissions S."/>
        </authorList>
    </citation>
    <scope>NUCLEOTIDE SEQUENCE [LARGE SCALE GENOMIC DNA]</scope>
    <source>
        <strain evidence="1 2">DSM 2061</strain>
    </source>
</reference>
<dbReference type="Proteomes" id="UP000185728">
    <property type="component" value="Unassembled WGS sequence"/>
</dbReference>
<evidence type="ECO:0000313" key="2">
    <source>
        <dbReference type="Proteomes" id="UP000185728"/>
    </source>
</evidence>
<keyword evidence="2" id="KW-1185">Reference proteome</keyword>
<accession>A0ABY1KR33</accession>
<organism evidence="1 2">
    <name type="scientific">Zobellia uliginosa</name>
    <dbReference type="NCBI Taxonomy" id="143224"/>
    <lineage>
        <taxon>Bacteria</taxon>
        <taxon>Pseudomonadati</taxon>
        <taxon>Bacteroidota</taxon>
        <taxon>Flavobacteriia</taxon>
        <taxon>Flavobacteriales</taxon>
        <taxon>Flavobacteriaceae</taxon>
        <taxon>Zobellia</taxon>
    </lineage>
</organism>